<dbReference type="Pfam" id="PF03184">
    <property type="entry name" value="DDE_1"/>
    <property type="match status" value="1"/>
</dbReference>
<reference evidence="2 3" key="1">
    <citation type="journal article" date="2021" name="BMC Biol.">
        <title>Horizontally acquired antibacterial genes associated with adaptive radiation of ladybird beetles.</title>
        <authorList>
            <person name="Li H.S."/>
            <person name="Tang X.F."/>
            <person name="Huang Y.H."/>
            <person name="Xu Z.Y."/>
            <person name="Chen M.L."/>
            <person name="Du X.Y."/>
            <person name="Qiu B.Y."/>
            <person name="Chen P.T."/>
            <person name="Zhang W."/>
            <person name="Slipinski A."/>
            <person name="Escalona H.E."/>
            <person name="Waterhouse R.M."/>
            <person name="Zwick A."/>
            <person name="Pang H."/>
        </authorList>
    </citation>
    <scope>NUCLEOTIDE SEQUENCE [LARGE SCALE GENOMIC DNA]</scope>
    <source>
        <tissue evidence="2">Whole body of male adult</tissue>
    </source>
</reference>
<proteinExistence type="predicted"/>
<evidence type="ECO:0000313" key="3">
    <source>
        <dbReference type="Proteomes" id="UP001516400"/>
    </source>
</evidence>
<dbReference type="InterPro" id="IPR004875">
    <property type="entry name" value="DDE_SF_endonuclease_dom"/>
</dbReference>
<keyword evidence="3" id="KW-1185">Reference proteome</keyword>
<name>A0ABD2MI41_9CUCU</name>
<accession>A0ABD2MI41</accession>
<dbReference type="AlphaFoldDB" id="A0ABD2MI41"/>
<gene>
    <name evidence="2" type="ORF">HHI36_010207</name>
</gene>
<dbReference type="Proteomes" id="UP001516400">
    <property type="component" value="Unassembled WGS sequence"/>
</dbReference>
<organism evidence="2 3">
    <name type="scientific">Cryptolaemus montrouzieri</name>
    <dbReference type="NCBI Taxonomy" id="559131"/>
    <lineage>
        <taxon>Eukaryota</taxon>
        <taxon>Metazoa</taxon>
        <taxon>Ecdysozoa</taxon>
        <taxon>Arthropoda</taxon>
        <taxon>Hexapoda</taxon>
        <taxon>Insecta</taxon>
        <taxon>Pterygota</taxon>
        <taxon>Neoptera</taxon>
        <taxon>Endopterygota</taxon>
        <taxon>Coleoptera</taxon>
        <taxon>Polyphaga</taxon>
        <taxon>Cucujiformia</taxon>
        <taxon>Coccinelloidea</taxon>
        <taxon>Coccinellidae</taxon>
        <taxon>Scymninae</taxon>
        <taxon>Scymnini</taxon>
        <taxon>Cryptolaemus</taxon>
    </lineage>
</organism>
<evidence type="ECO:0000259" key="1">
    <source>
        <dbReference type="Pfam" id="PF03184"/>
    </source>
</evidence>
<sequence>MPPMMVFSRKRMDQQLILNAAPGASGVCSGSCWMTKELFLEWFENFIEFSRATVERPVLLLLDKHNIHTQNIDLMNEPGYHGVIILCFLPPIQPTVFRSLMLLT</sequence>
<dbReference type="EMBL" id="JABFTP020000001">
    <property type="protein sequence ID" value="KAL3266018.1"/>
    <property type="molecule type" value="Genomic_DNA"/>
</dbReference>
<comment type="caution">
    <text evidence="2">The sequence shown here is derived from an EMBL/GenBank/DDBJ whole genome shotgun (WGS) entry which is preliminary data.</text>
</comment>
<evidence type="ECO:0000313" key="2">
    <source>
        <dbReference type="EMBL" id="KAL3266018.1"/>
    </source>
</evidence>
<protein>
    <recommendedName>
        <fullName evidence="1">DDE-1 domain-containing protein</fullName>
    </recommendedName>
</protein>
<feature type="domain" description="DDE-1" evidence="1">
    <location>
        <begin position="2"/>
        <end position="92"/>
    </location>
</feature>